<dbReference type="Proteomes" id="UP001500037">
    <property type="component" value="Unassembled WGS sequence"/>
</dbReference>
<dbReference type="InterPro" id="IPR023809">
    <property type="entry name" value="Thiopep_bacteriocin_synth_dom"/>
</dbReference>
<evidence type="ECO:0000313" key="2">
    <source>
        <dbReference type="EMBL" id="GAA1237456.1"/>
    </source>
</evidence>
<reference evidence="2 3" key="1">
    <citation type="journal article" date="2019" name="Int. J. Syst. Evol. Microbiol.">
        <title>The Global Catalogue of Microorganisms (GCM) 10K type strain sequencing project: providing services to taxonomists for standard genome sequencing and annotation.</title>
        <authorList>
            <consortium name="The Broad Institute Genomics Platform"/>
            <consortium name="The Broad Institute Genome Sequencing Center for Infectious Disease"/>
            <person name="Wu L."/>
            <person name="Ma J."/>
        </authorList>
    </citation>
    <scope>NUCLEOTIDE SEQUENCE [LARGE SCALE GENOMIC DNA]</scope>
    <source>
        <strain evidence="2 3">JCM 13004</strain>
    </source>
</reference>
<dbReference type="NCBIfam" id="TIGR03891">
    <property type="entry name" value="thiopep_ocin"/>
    <property type="match status" value="1"/>
</dbReference>
<comment type="caution">
    <text evidence="2">The sequence shown here is derived from an EMBL/GenBank/DDBJ whole genome shotgun (WGS) entry which is preliminary data.</text>
</comment>
<accession>A0ABN1WAA8</accession>
<feature type="domain" description="Thiopeptide-type bacteriocin biosynthesis" evidence="1">
    <location>
        <begin position="8"/>
        <end position="264"/>
    </location>
</feature>
<proteinExistence type="predicted"/>
<dbReference type="EMBL" id="BAAALF010000042">
    <property type="protein sequence ID" value="GAA1237456.1"/>
    <property type="molecule type" value="Genomic_DNA"/>
</dbReference>
<name>A0ABN1WAA8_9ACTN</name>
<organism evidence="2 3">
    <name type="scientific">Kitasatospora nipponensis</name>
    <dbReference type="NCBI Taxonomy" id="258049"/>
    <lineage>
        <taxon>Bacteria</taxon>
        <taxon>Bacillati</taxon>
        <taxon>Actinomycetota</taxon>
        <taxon>Actinomycetes</taxon>
        <taxon>Kitasatosporales</taxon>
        <taxon>Streptomycetaceae</taxon>
        <taxon>Kitasatospora</taxon>
    </lineage>
</organism>
<sequence>MTEPTGPWRQVNLHFANWPDVEQLAARHLLPALTAAQGAGDLTGWHFLRKAPCWRMRYRPRESAAPIRDELDPILRTLHAAGHLSRTVEVVYEPETHAFGGPAAMDIAHRLFHQDSHAIIDFLSHPRGPRDHRREVSILLLVALMRGARQDWYEQGDIWARTAANRPLDSADPDRLASLRTSLTPLLAADTGPASRLLTAGPLAFAAPWLAAFQHAGQQLHQLHDDGRLARGLRAVLAHHVLFHWNRIGIPHRGQALIARAAQDTVLAES</sequence>
<keyword evidence="3" id="KW-1185">Reference proteome</keyword>
<gene>
    <name evidence="2" type="ORF">GCM10009665_29530</name>
</gene>
<evidence type="ECO:0000259" key="1">
    <source>
        <dbReference type="Pfam" id="PF14028"/>
    </source>
</evidence>
<dbReference type="RefSeq" id="WP_344441998.1">
    <property type="nucleotide sequence ID" value="NZ_BAAALF010000042.1"/>
</dbReference>
<protein>
    <recommendedName>
        <fullName evidence="1">Thiopeptide-type bacteriocin biosynthesis domain-containing protein</fullName>
    </recommendedName>
</protein>
<evidence type="ECO:0000313" key="3">
    <source>
        <dbReference type="Proteomes" id="UP001500037"/>
    </source>
</evidence>
<dbReference type="Pfam" id="PF14028">
    <property type="entry name" value="Lant_dehydr_C"/>
    <property type="match status" value="1"/>
</dbReference>